<sequence>MGLGVEESKHPVAVPDGYHQAELPLKSSSRPMKEAGGQHRRKPDVDHAKSEFFSRVAPSLSKSYIIRQHLSKDLDHRGRGTRNYSGTKN</sequence>
<comment type="caution">
    <text evidence="2">The sequence shown here is derived from an EMBL/GenBank/DDBJ whole genome shotgun (WGS) entry which is preliminary data.</text>
</comment>
<gene>
    <name evidence="2" type="ORF">PYX00_000850</name>
</gene>
<dbReference type="EMBL" id="JARGDH010000001">
    <property type="protein sequence ID" value="KAL0279246.1"/>
    <property type="molecule type" value="Genomic_DNA"/>
</dbReference>
<evidence type="ECO:0000313" key="2">
    <source>
        <dbReference type="EMBL" id="KAL0279246.1"/>
    </source>
</evidence>
<organism evidence="2">
    <name type="scientific">Menopon gallinae</name>
    <name type="common">poultry shaft louse</name>
    <dbReference type="NCBI Taxonomy" id="328185"/>
    <lineage>
        <taxon>Eukaryota</taxon>
        <taxon>Metazoa</taxon>
        <taxon>Ecdysozoa</taxon>
        <taxon>Arthropoda</taxon>
        <taxon>Hexapoda</taxon>
        <taxon>Insecta</taxon>
        <taxon>Pterygota</taxon>
        <taxon>Neoptera</taxon>
        <taxon>Paraneoptera</taxon>
        <taxon>Psocodea</taxon>
        <taxon>Troctomorpha</taxon>
        <taxon>Phthiraptera</taxon>
        <taxon>Amblycera</taxon>
        <taxon>Menoponidae</taxon>
        <taxon>Menopon</taxon>
    </lineage>
</organism>
<feature type="compositionally biased region" description="Basic and acidic residues" evidence="1">
    <location>
        <begin position="1"/>
        <end position="10"/>
    </location>
</feature>
<proteinExistence type="predicted"/>
<feature type="region of interest" description="Disordered" evidence="1">
    <location>
        <begin position="68"/>
        <end position="89"/>
    </location>
</feature>
<feature type="compositionally biased region" description="Basic and acidic residues" evidence="1">
    <location>
        <begin position="31"/>
        <end position="47"/>
    </location>
</feature>
<name>A0AAW2IBG7_9NEOP</name>
<evidence type="ECO:0000256" key="1">
    <source>
        <dbReference type="SAM" id="MobiDB-lite"/>
    </source>
</evidence>
<reference evidence="2" key="1">
    <citation type="journal article" date="2024" name="Gigascience">
        <title>Chromosome-level genome of the poultry shaft louse Menopon gallinae provides insight into the host-switching and adaptive evolution of parasitic lice.</title>
        <authorList>
            <person name="Xu Y."/>
            <person name="Ma L."/>
            <person name="Liu S."/>
            <person name="Liang Y."/>
            <person name="Liu Q."/>
            <person name="He Z."/>
            <person name="Tian L."/>
            <person name="Duan Y."/>
            <person name="Cai W."/>
            <person name="Li H."/>
            <person name="Song F."/>
        </authorList>
    </citation>
    <scope>NUCLEOTIDE SEQUENCE</scope>
    <source>
        <strain evidence="2">Cailab_2023a</strain>
    </source>
</reference>
<accession>A0AAW2IBG7</accession>
<dbReference type="AlphaFoldDB" id="A0AAW2IBG7"/>
<protein>
    <submittedName>
        <fullName evidence="2">Uncharacterized protein</fullName>
    </submittedName>
</protein>
<feature type="region of interest" description="Disordered" evidence="1">
    <location>
        <begin position="1"/>
        <end position="47"/>
    </location>
</feature>